<dbReference type="GO" id="GO:0005737">
    <property type="term" value="C:cytoplasm"/>
    <property type="evidence" value="ECO:0007669"/>
    <property type="project" value="TreeGrafter"/>
</dbReference>
<dbReference type="InterPro" id="IPR008343">
    <property type="entry name" value="MKP"/>
</dbReference>
<accession>A0AA85K861</accession>
<evidence type="ECO:0000259" key="8">
    <source>
        <dbReference type="PROSITE" id="PS50054"/>
    </source>
</evidence>
<dbReference type="PANTHER" id="PTHR10159">
    <property type="entry name" value="DUAL SPECIFICITY PROTEIN PHOSPHATASE"/>
    <property type="match status" value="1"/>
</dbReference>
<dbReference type="CDD" id="cd01446">
    <property type="entry name" value="DSP_MapKP"/>
    <property type="match status" value="1"/>
</dbReference>
<dbReference type="AlphaFoldDB" id="A0AA85K861"/>
<dbReference type="PANTHER" id="PTHR10159:SF533">
    <property type="entry name" value="TYROSINE-PROTEIN PHOSPHATASE VHP-1"/>
    <property type="match status" value="1"/>
</dbReference>
<dbReference type="InterPro" id="IPR016130">
    <property type="entry name" value="Tyr_Pase_AS"/>
</dbReference>
<proteinExistence type="inferred from homology"/>
<keyword evidence="4" id="KW-0378">Hydrolase</keyword>
<reference evidence="12" key="2">
    <citation type="submission" date="2023-11" db="UniProtKB">
        <authorList>
            <consortium name="WormBaseParasite"/>
        </authorList>
    </citation>
    <scope>IDENTIFICATION</scope>
</reference>
<comment type="similarity">
    <text evidence="2">Belongs to the protein-tyrosine phosphatase family. Non-receptor class dual specificity subfamily.</text>
</comment>
<comment type="subcellular location">
    <subcellularLocation>
        <location evidence="1">Nucleus</location>
    </subcellularLocation>
</comment>
<evidence type="ECO:0000256" key="1">
    <source>
        <dbReference type="ARBA" id="ARBA00004123"/>
    </source>
</evidence>
<feature type="domain" description="Rhodanese" evidence="10">
    <location>
        <begin position="28"/>
        <end position="141"/>
    </location>
</feature>
<dbReference type="SUPFAM" id="SSF52799">
    <property type="entry name" value="(Phosphotyrosine protein) phosphatases II"/>
    <property type="match status" value="1"/>
</dbReference>
<dbReference type="GO" id="GO:0017017">
    <property type="term" value="F:MAP kinase tyrosine/serine/threonine phosphatase activity"/>
    <property type="evidence" value="ECO:0007669"/>
    <property type="project" value="InterPro"/>
</dbReference>
<dbReference type="PROSITE" id="PS00383">
    <property type="entry name" value="TYR_PHOSPHATASE_1"/>
    <property type="match status" value="1"/>
</dbReference>
<feature type="domain" description="Tyrosine-protein phosphatase" evidence="8">
    <location>
        <begin position="272"/>
        <end position="414"/>
    </location>
</feature>
<dbReference type="PROSITE" id="PS50056">
    <property type="entry name" value="TYR_PHOSPHATASE_2"/>
    <property type="match status" value="1"/>
</dbReference>
<dbReference type="InterPro" id="IPR003595">
    <property type="entry name" value="Tyr_Pase_cat"/>
</dbReference>
<evidence type="ECO:0000256" key="5">
    <source>
        <dbReference type="ARBA" id="ARBA00022912"/>
    </source>
</evidence>
<dbReference type="Gene3D" id="3.40.250.10">
    <property type="entry name" value="Rhodanese-like domain"/>
    <property type="match status" value="1"/>
</dbReference>
<evidence type="ECO:0000256" key="2">
    <source>
        <dbReference type="ARBA" id="ARBA00008601"/>
    </source>
</evidence>
<dbReference type="PROSITE" id="PS50054">
    <property type="entry name" value="TYR_PHOSPHATASE_DUAL"/>
    <property type="match status" value="1"/>
</dbReference>
<protein>
    <recommendedName>
        <fullName evidence="3">protein-tyrosine-phosphatase</fullName>
        <ecNumber evidence="3">3.1.3.48</ecNumber>
    </recommendedName>
</protein>
<sequence length="911" mass="99572">MDALSALERKVIYIEATSVAEAIRSNLKVILLDSRSFMVYHTSHIHTAINIGGNRAFQRKFSQNKVSFDVFLCKLANYRNLVELQKIPIIVYDECVDSLSSLRPECFLFSLLAQLTSKFPVVFLLKGGFLGFQASFPELCWLNTEKVVGEDVAEYHQYDCHLEQILDDCLSHSTHTDTSASVPLRQAVCEPEILSTSANTATVVNPVCIPAAQSVSSNSASLEHGVLPLQIQQLNQPSTGLLRMLSSDSSVDNRTRSAIEVKVDSTGSTSPRPSPILPHLVLGSREDANSPTICKQYGITHIVNVSLEGGIPSHILKQNFYQIPVNDNYTDLMTPYFKDAFAFIDSAKTAHGRVLIHCSAGISRSPTLAIAYLMYSCRMKMREAYDVVKSGRNSVAPNFNFLGQLLEFEHHLHDSGCSEASIDSTPTFGSPSSLCSSVSYVPTESSSLHVPKSGSCSSPFSLGLTPTSPKILSKKRDRPTYLGLETVSSSLGGFLERPVRKSSLHCAGLIRPIPESGISPTEGKRSRVSALLSPTRSPSTLLPSPCTGLSKLEISSPLEEYRSLLSVSRAPSSNAPGSVLPGPESTEQMLKFRSFLSSSTSLQTLKFEPCSSVLPPHPVKLMTAFSSASILRLRRSSSTVATIRPTLLAHRRLSSHASAPPTPRPVSVEGNHAVYHSILRPRGSFHLTSNLPTTDPSRVRELSPSNPVCQEPKLEYEQLQKCDVSFDVDHQDIMSIDVTTGCSSFLSDFLKSNVTTNFPHSNDTFTKSSSKNDKLKMNFSSPRCINPSNKNDSSQLSRSAPSQSDIDLMFCTDQANFSRHSFSARWSLSVRDELVSSYPSLTEPRKWDTTLTSTSVKPSAYARLRPQVIGTETSCRRQQQSIVQSSSSSSPSSSTSHNSTHGSSYGLFTIS</sequence>
<dbReference type="InterPro" id="IPR000340">
    <property type="entry name" value="Dual-sp_phosphatase_cat-dom"/>
</dbReference>
<dbReference type="SMART" id="SM00404">
    <property type="entry name" value="PTPc_motif"/>
    <property type="match status" value="1"/>
</dbReference>
<evidence type="ECO:0000256" key="3">
    <source>
        <dbReference type="ARBA" id="ARBA00013064"/>
    </source>
</evidence>
<evidence type="ECO:0000313" key="11">
    <source>
        <dbReference type="Proteomes" id="UP000050795"/>
    </source>
</evidence>
<dbReference type="InterPro" id="IPR036873">
    <property type="entry name" value="Rhodanese-like_dom_sf"/>
</dbReference>
<dbReference type="SMART" id="SM00195">
    <property type="entry name" value="DSPc"/>
    <property type="match status" value="1"/>
</dbReference>
<feature type="compositionally biased region" description="Polar residues" evidence="7">
    <location>
        <begin position="872"/>
        <end position="884"/>
    </location>
</feature>
<dbReference type="InterPro" id="IPR001763">
    <property type="entry name" value="Rhodanese-like_dom"/>
</dbReference>
<dbReference type="InterPro" id="IPR029021">
    <property type="entry name" value="Prot-tyrosine_phosphatase-like"/>
</dbReference>
<organism evidence="11 12">
    <name type="scientific">Trichobilharzia regenti</name>
    <name type="common">Nasal bird schistosome</name>
    <dbReference type="NCBI Taxonomy" id="157069"/>
    <lineage>
        <taxon>Eukaryota</taxon>
        <taxon>Metazoa</taxon>
        <taxon>Spiralia</taxon>
        <taxon>Lophotrochozoa</taxon>
        <taxon>Platyhelminthes</taxon>
        <taxon>Trematoda</taxon>
        <taxon>Digenea</taxon>
        <taxon>Strigeidida</taxon>
        <taxon>Schistosomatoidea</taxon>
        <taxon>Schistosomatidae</taxon>
        <taxon>Trichobilharzia</taxon>
    </lineage>
</organism>
<evidence type="ECO:0000259" key="9">
    <source>
        <dbReference type="PROSITE" id="PS50056"/>
    </source>
</evidence>
<feature type="domain" description="Tyrosine specific protein phosphatases" evidence="9">
    <location>
        <begin position="341"/>
        <end position="395"/>
    </location>
</feature>
<dbReference type="Pfam" id="PF00581">
    <property type="entry name" value="Rhodanese"/>
    <property type="match status" value="1"/>
</dbReference>
<dbReference type="InterPro" id="IPR000387">
    <property type="entry name" value="Tyr_Pase_dom"/>
</dbReference>
<keyword evidence="6" id="KW-0539">Nucleus</keyword>
<feature type="compositionally biased region" description="Polar residues" evidence="7">
    <location>
        <begin position="686"/>
        <end position="696"/>
    </location>
</feature>
<dbReference type="Gene3D" id="3.90.190.10">
    <property type="entry name" value="Protein tyrosine phosphatase superfamily"/>
    <property type="match status" value="1"/>
</dbReference>
<keyword evidence="11" id="KW-1185">Reference proteome</keyword>
<dbReference type="GO" id="GO:0033550">
    <property type="term" value="F:MAP kinase tyrosine phosphatase activity"/>
    <property type="evidence" value="ECO:0007669"/>
    <property type="project" value="TreeGrafter"/>
</dbReference>
<dbReference type="PROSITE" id="PS50206">
    <property type="entry name" value="RHODANESE_3"/>
    <property type="match status" value="1"/>
</dbReference>
<feature type="region of interest" description="Disordered" evidence="7">
    <location>
        <begin position="760"/>
        <end position="800"/>
    </location>
</feature>
<feature type="compositionally biased region" description="Polar residues" evidence="7">
    <location>
        <begin position="778"/>
        <end position="792"/>
    </location>
</feature>
<feature type="region of interest" description="Disordered" evidence="7">
    <location>
        <begin position="872"/>
        <end position="911"/>
    </location>
</feature>
<dbReference type="Proteomes" id="UP000050795">
    <property type="component" value="Unassembled WGS sequence"/>
</dbReference>
<feature type="region of interest" description="Disordered" evidence="7">
    <location>
        <begin position="686"/>
        <end position="706"/>
    </location>
</feature>
<feature type="compositionally biased region" description="Low complexity" evidence="7">
    <location>
        <begin position="885"/>
        <end position="904"/>
    </location>
</feature>
<evidence type="ECO:0000259" key="10">
    <source>
        <dbReference type="PROSITE" id="PS50206"/>
    </source>
</evidence>
<keyword evidence="5" id="KW-0904">Protein phosphatase</keyword>
<reference evidence="11" key="1">
    <citation type="submission" date="2022-06" db="EMBL/GenBank/DDBJ databases">
        <authorList>
            <person name="Berger JAMES D."/>
            <person name="Berger JAMES D."/>
        </authorList>
    </citation>
    <scope>NUCLEOTIDE SEQUENCE [LARGE SCALE GENOMIC DNA]</scope>
</reference>
<name>A0AA85K861_TRIRE</name>
<evidence type="ECO:0000256" key="7">
    <source>
        <dbReference type="SAM" id="MobiDB-lite"/>
    </source>
</evidence>
<dbReference type="GO" id="GO:0043409">
    <property type="term" value="P:negative regulation of MAPK cascade"/>
    <property type="evidence" value="ECO:0007669"/>
    <property type="project" value="TreeGrafter"/>
</dbReference>
<dbReference type="GO" id="GO:0005634">
    <property type="term" value="C:nucleus"/>
    <property type="evidence" value="ECO:0007669"/>
    <property type="project" value="UniProtKB-SubCell"/>
</dbReference>
<dbReference type="Pfam" id="PF00782">
    <property type="entry name" value="DSPc"/>
    <property type="match status" value="1"/>
</dbReference>
<feature type="compositionally biased region" description="Polar residues" evidence="7">
    <location>
        <begin position="760"/>
        <end position="769"/>
    </location>
</feature>
<dbReference type="GO" id="GO:0008330">
    <property type="term" value="F:protein tyrosine/threonine phosphatase activity"/>
    <property type="evidence" value="ECO:0007669"/>
    <property type="project" value="TreeGrafter"/>
</dbReference>
<evidence type="ECO:0000313" key="12">
    <source>
        <dbReference type="WBParaSite" id="TREG1_7970.1"/>
    </source>
</evidence>
<dbReference type="InterPro" id="IPR020422">
    <property type="entry name" value="TYR_PHOSPHATASE_DUAL_dom"/>
</dbReference>
<dbReference type="WBParaSite" id="TREG1_7970.1">
    <property type="protein sequence ID" value="TREG1_7970.1"/>
    <property type="gene ID" value="TREG1_7970"/>
</dbReference>
<evidence type="ECO:0000256" key="4">
    <source>
        <dbReference type="ARBA" id="ARBA00022801"/>
    </source>
</evidence>
<dbReference type="SUPFAM" id="SSF52821">
    <property type="entry name" value="Rhodanese/Cell cycle control phosphatase"/>
    <property type="match status" value="1"/>
</dbReference>
<dbReference type="PRINTS" id="PR01764">
    <property type="entry name" value="MAPKPHPHTASE"/>
</dbReference>
<dbReference type="EC" id="3.1.3.48" evidence="3"/>
<evidence type="ECO:0000256" key="6">
    <source>
        <dbReference type="ARBA" id="ARBA00023242"/>
    </source>
</evidence>